<gene>
    <name evidence="1" type="ORF">GGQ89_000142</name>
</gene>
<sequence length="205" mass="23037">MAFRNLVTKLTQDVSGGRKGKRRKMKAMKPTKSIFVIVLGWTALGTAPAAAQDAADTGQSALLIDQITACRTVGDAERRLACFDQAATALAKARIDRQMVVLDRGEVRQKRQSLFGLRLPEIQLFGRDEAKEPEIREVRSKVVRLARYGRDQWTVWLEQGGVWRTTEKARFDPEVGQSVRIFKAAMGSFRASFDNNLAVRIERVE</sequence>
<dbReference type="EMBL" id="JACHNX010000001">
    <property type="protein sequence ID" value="MBB4607954.1"/>
    <property type="molecule type" value="Genomic_DNA"/>
</dbReference>
<name>A0ABR6K4D8_9SPHN</name>
<accession>A0ABR6K4D8</accession>
<evidence type="ECO:0000313" key="2">
    <source>
        <dbReference type="Proteomes" id="UP000584663"/>
    </source>
</evidence>
<protein>
    <submittedName>
        <fullName evidence="1">Uncharacterized protein</fullName>
    </submittedName>
</protein>
<proteinExistence type="predicted"/>
<evidence type="ECO:0000313" key="1">
    <source>
        <dbReference type="EMBL" id="MBB4607954.1"/>
    </source>
</evidence>
<dbReference type="Proteomes" id="UP000584663">
    <property type="component" value="Unassembled WGS sequence"/>
</dbReference>
<reference evidence="1 2" key="1">
    <citation type="submission" date="2020-08" db="EMBL/GenBank/DDBJ databases">
        <title>Genomic Encyclopedia of Type Strains, Phase IV (KMG-IV): sequencing the most valuable type-strain genomes for metagenomic binning, comparative biology and taxonomic classification.</title>
        <authorList>
            <person name="Goeker M."/>
        </authorList>
    </citation>
    <scope>NUCLEOTIDE SEQUENCE [LARGE SCALE GENOMIC DNA]</scope>
    <source>
        <strain evidence="1 2">DSM 14562</strain>
    </source>
</reference>
<keyword evidence="2" id="KW-1185">Reference proteome</keyword>
<organism evidence="1 2">
    <name type="scientific">Sphingomonas yabuuchiae</name>
    <dbReference type="NCBI Taxonomy" id="172044"/>
    <lineage>
        <taxon>Bacteria</taxon>
        <taxon>Pseudomonadati</taxon>
        <taxon>Pseudomonadota</taxon>
        <taxon>Alphaproteobacteria</taxon>
        <taxon>Sphingomonadales</taxon>
        <taxon>Sphingomonadaceae</taxon>
        <taxon>Sphingomonas</taxon>
    </lineage>
</organism>
<comment type="caution">
    <text evidence="1">The sequence shown here is derived from an EMBL/GenBank/DDBJ whole genome shotgun (WGS) entry which is preliminary data.</text>
</comment>